<feature type="compositionally biased region" description="Basic residues" evidence="1">
    <location>
        <begin position="982"/>
        <end position="992"/>
    </location>
</feature>
<feature type="compositionally biased region" description="Basic and acidic residues" evidence="1">
    <location>
        <begin position="1148"/>
        <end position="1160"/>
    </location>
</feature>
<gene>
    <name evidence="2" type="ORF">g.34199</name>
</gene>
<feature type="compositionally biased region" description="Basic and acidic residues" evidence="1">
    <location>
        <begin position="993"/>
        <end position="1023"/>
    </location>
</feature>
<feature type="region of interest" description="Disordered" evidence="1">
    <location>
        <begin position="725"/>
        <end position="759"/>
    </location>
</feature>
<feature type="compositionally biased region" description="Acidic residues" evidence="1">
    <location>
        <begin position="126"/>
        <end position="139"/>
    </location>
</feature>
<feature type="compositionally biased region" description="Basic residues" evidence="1">
    <location>
        <begin position="828"/>
        <end position="837"/>
    </location>
</feature>
<feature type="compositionally biased region" description="Basic residues" evidence="1">
    <location>
        <begin position="1044"/>
        <end position="1055"/>
    </location>
</feature>
<feature type="region of interest" description="Disordered" evidence="1">
    <location>
        <begin position="448"/>
        <end position="498"/>
    </location>
</feature>
<organism evidence="2">
    <name type="scientific">Graphocephala atropunctata</name>
    <dbReference type="NCBI Taxonomy" id="36148"/>
    <lineage>
        <taxon>Eukaryota</taxon>
        <taxon>Metazoa</taxon>
        <taxon>Ecdysozoa</taxon>
        <taxon>Arthropoda</taxon>
        <taxon>Hexapoda</taxon>
        <taxon>Insecta</taxon>
        <taxon>Pterygota</taxon>
        <taxon>Neoptera</taxon>
        <taxon>Paraneoptera</taxon>
        <taxon>Hemiptera</taxon>
        <taxon>Auchenorrhyncha</taxon>
        <taxon>Membracoidea</taxon>
        <taxon>Cicadellidae</taxon>
        <taxon>Cicadellinae</taxon>
        <taxon>Cicadellini</taxon>
        <taxon>Graphocephala</taxon>
    </lineage>
</organism>
<feature type="region of interest" description="Disordered" evidence="1">
    <location>
        <begin position="982"/>
        <end position="1097"/>
    </location>
</feature>
<feature type="compositionally biased region" description="Basic and acidic residues" evidence="1">
    <location>
        <begin position="167"/>
        <end position="181"/>
    </location>
</feature>
<feature type="compositionally biased region" description="Basic residues" evidence="1">
    <location>
        <begin position="891"/>
        <end position="905"/>
    </location>
</feature>
<reference evidence="2" key="1">
    <citation type="submission" date="2015-11" db="EMBL/GenBank/DDBJ databases">
        <title>De novo transcriptome assembly of four potential Pierce s Disease insect vectors from Arizona vineyards.</title>
        <authorList>
            <person name="Tassone E.E."/>
        </authorList>
    </citation>
    <scope>NUCLEOTIDE SEQUENCE</scope>
</reference>
<feature type="region of interest" description="Disordered" evidence="1">
    <location>
        <begin position="372"/>
        <end position="431"/>
    </location>
</feature>
<feature type="non-terminal residue" evidence="2">
    <location>
        <position position="1"/>
    </location>
</feature>
<feature type="compositionally biased region" description="Polar residues" evidence="1">
    <location>
        <begin position="874"/>
        <end position="888"/>
    </location>
</feature>
<feature type="compositionally biased region" description="Polar residues" evidence="1">
    <location>
        <begin position="462"/>
        <end position="497"/>
    </location>
</feature>
<feature type="region of interest" description="Disordered" evidence="1">
    <location>
        <begin position="45"/>
        <end position="241"/>
    </location>
</feature>
<dbReference type="AlphaFoldDB" id="A0A1B6KCE1"/>
<evidence type="ECO:0000313" key="2">
    <source>
        <dbReference type="EMBL" id="JAT09075.1"/>
    </source>
</evidence>
<protein>
    <submittedName>
        <fullName evidence="2">Uncharacterized protein</fullName>
    </submittedName>
</protein>
<feature type="compositionally biased region" description="Low complexity" evidence="1">
    <location>
        <begin position="1183"/>
        <end position="1199"/>
    </location>
</feature>
<feature type="region of interest" description="Disordered" evidence="1">
    <location>
        <begin position="526"/>
        <end position="547"/>
    </location>
</feature>
<feature type="compositionally biased region" description="Polar residues" evidence="1">
    <location>
        <begin position="198"/>
        <end position="213"/>
    </location>
</feature>
<sequence>PLYENLKPLPFDMSENIDEVTNYDQYDEDLEEEDEEDIYANMVEENEDECEKSESEMEDNEDNNNDVICLGSSSDEEPPKKSSKLPSSHRNLSNISKHTTQIDESLDYEEDDYGEESSDLNTYLESSDENDDSYVESEAQETHNEKSGYSDSSEDDHHGNRSWKFLRKGDEIEASSEKEDIGTDENTIESPPYELIGQDSQSNENTDVNSPKKSATMDISEENVVESTDREANKTTFDNDPPVLDVVKLDKTTEEITSLEDSDIKVMRTEIDNSIMSEQTELVSLENVDKEICDPKINEPSNFGKLSEKMPKYHVETGSILELKLRRSKRYSSATNLSSSKQAKLRRRSSSAHDLTSLIISEVKSSAEFSEVKSSASIPFSESEKILPLQSNTDEPSVSEGRPLSRKRSRSSRLSQLQDITEEHSENSSKCFLPGDKILSRSVSANQLQEQRVVEIAPPKRYSSSSRLSEYGNTSELELQSNAGQTSTGKMSLSNDSSRSKLKKQWTLEIEAMNYITRKKRKSSVTSDSLEIVHSSDEESGECESGQSDLSNEVIKINEKNKLQENIDSIKTVINEDIRQEDADSAVTVINEDIESYCEPEVDTTTPRLRSRSVPPTAEDVPRLSTRRRSLSMMKIENIHRKVLNRNQFKKKSLRKSTFEPLEIVHSDEECVVGEIRQEKDRESVQGVITSEENTEDKNKSVNETISKNIDSSSLNISIAESLPAHNNGRNLRCSSEPPSYEDVEIPKRPSKRKSSSSYKINKIHDLILSRHSHRKSVYSNNFQPMEVVQSDDEKSVNSKTVDNADFEPFGEVKADGDKLGSEIKQSHIGRKSKNKKFNFDKGSSKTDSTESNQDQQMVVDCQPTPEVIKSTVDDNQGGEQDTISNTLVEKHKKTSKKQKLHHKKGKDEENVNLPSSNTDEPFEGDVDKNISYVEDDVEKIVIPHMIIKKDKRKKGKKDSDKALADDNLLISKSLSKHDTKKIKISNTKNKKTKTENIIEKNDSEETKSEILSKSKDEDEHNVPKTITNFNEPSTSTESATIPKKAKKLKSKKKVQNVPSSEPSEMLSEKVSPSNIAAKIPEEHSSPLLETPARRTRRSISRVMDTELVTSAKEKVLQEHEISLLDSPAKRTRRRMSMASDTELLTPTKDKDNSLLESTRRTRRSGAMSDIVLSTPSKHAYAESEASDTSTSSRLNTPRRSTRRTRRSGA</sequence>
<accession>A0A1B6KCE1</accession>
<feature type="compositionally biased region" description="Acidic residues" evidence="1">
    <location>
        <begin position="45"/>
        <end position="64"/>
    </location>
</feature>
<feature type="compositionally biased region" description="Polar residues" evidence="1">
    <location>
        <begin position="89"/>
        <end position="99"/>
    </location>
</feature>
<feature type="non-terminal residue" evidence="2">
    <location>
        <position position="1210"/>
    </location>
</feature>
<feature type="compositionally biased region" description="Basic and acidic residues" evidence="1">
    <location>
        <begin position="838"/>
        <end position="849"/>
    </location>
</feature>
<feature type="compositionally biased region" description="Basic residues" evidence="1">
    <location>
        <begin position="1200"/>
        <end position="1210"/>
    </location>
</feature>
<evidence type="ECO:0000256" key="1">
    <source>
        <dbReference type="SAM" id="MobiDB-lite"/>
    </source>
</evidence>
<dbReference type="EMBL" id="GEBQ01030902">
    <property type="protein sequence ID" value="JAT09075.1"/>
    <property type="molecule type" value="Transcribed_RNA"/>
</dbReference>
<feature type="compositionally biased region" description="Polar residues" evidence="1">
    <location>
        <begin position="1025"/>
        <end position="1040"/>
    </location>
</feature>
<feature type="compositionally biased region" description="Acidic residues" evidence="1">
    <location>
        <begin position="104"/>
        <end position="118"/>
    </location>
</feature>
<proteinExistence type="predicted"/>
<feature type="region of interest" description="Disordered" evidence="1">
    <location>
        <begin position="789"/>
        <end position="927"/>
    </location>
</feature>
<name>A0A1B6KCE1_9HEMI</name>
<feature type="region of interest" description="Disordered" evidence="1">
    <location>
        <begin position="679"/>
        <end position="701"/>
    </location>
</feature>
<feature type="region of interest" description="Disordered" evidence="1">
    <location>
        <begin position="602"/>
        <end position="624"/>
    </location>
</feature>
<feature type="compositionally biased region" description="Polar residues" evidence="1">
    <location>
        <begin position="728"/>
        <end position="738"/>
    </location>
</feature>
<feature type="compositionally biased region" description="Basic and acidic residues" evidence="1">
    <location>
        <begin position="811"/>
        <end position="826"/>
    </location>
</feature>
<feature type="region of interest" description="Disordered" evidence="1">
    <location>
        <begin position="1125"/>
        <end position="1210"/>
    </location>
</feature>